<proteinExistence type="predicted"/>
<name>A0A1F6LJA2_9BACT</name>
<dbReference type="AlphaFoldDB" id="A0A1F6LJA2"/>
<feature type="transmembrane region" description="Helical" evidence="1">
    <location>
        <begin position="37"/>
        <end position="56"/>
    </location>
</feature>
<keyword evidence="1" id="KW-1133">Transmembrane helix</keyword>
<feature type="transmembrane region" description="Helical" evidence="1">
    <location>
        <begin position="133"/>
        <end position="152"/>
    </location>
</feature>
<protein>
    <submittedName>
        <fullName evidence="2">Uncharacterized protein</fullName>
    </submittedName>
</protein>
<organism evidence="2 3">
    <name type="scientific">Candidatus Magasanikbacteria bacterium RIFCSPHIGHO2_01_FULL_33_34</name>
    <dbReference type="NCBI Taxonomy" id="1798671"/>
    <lineage>
        <taxon>Bacteria</taxon>
        <taxon>Candidatus Magasanikiibacteriota</taxon>
    </lineage>
</organism>
<feature type="transmembrane region" description="Helical" evidence="1">
    <location>
        <begin position="62"/>
        <end position="79"/>
    </location>
</feature>
<evidence type="ECO:0000313" key="3">
    <source>
        <dbReference type="Proteomes" id="UP000177067"/>
    </source>
</evidence>
<accession>A0A1F6LJA2</accession>
<dbReference type="EMBL" id="MFPS01000007">
    <property type="protein sequence ID" value="OGH59480.1"/>
    <property type="molecule type" value="Genomic_DNA"/>
</dbReference>
<feature type="transmembrane region" description="Helical" evidence="1">
    <location>
        <begin position="109"/>
        <end position="127"/>
    </location>
</feature>
<sequence>MRDLIASPFVWIDQLIQKGVDSVMFFLMRMFGLRKSIIKYIITSLFIIGLIGMIIYDFQQGHVVQVCLGVLWLFCSLIVQHINYYDDVKDENSNTVYFRSDLNLIKFDSIIKIFCIFHISEVIFFGIDVQSNFYIYSHNITFFSFLLLVYIAKTPNTPPPQEKKVTKLVHAHEPA</sequence>
<comment type="caution">
    <text evidence="2">The sequence shown here is derived from an EMBL/GenBank/DDBJ whole genome shotgun (WGS) entry which is preliminary data.</text>
</comment>
<keyword evidence="1" id="KW-0472">Membrane</keyword>
<evidence type="ECO:0000313" key="2">
    <source>
        <dbReference type="EMBL" id="OGH59480.1"/>
    </source>
</evidence>
<evidence type="ECO:0000256" key="1">
    <source>
        <dbReference type="SAM" id="Phobius"/>
    </source>
</evidence>
<dbReference type="Proteomes" id="UP000177067">
    <property type="component" value="Unassembled WGS sequence"/>
</dbReference>
<gene>
    <name evidence="2" type="ORF">A2725_01505</name>
</gene>
<keyword evidence="1" id="KW-0812">Transmembrane</keyword>
<reference evidence="2 3" key="1">
    <citation type="journal article" date="2016" name="Nat. Commun.">
        <title>Thousands of microbial genomes shed light on interconnected biogeochemical processes in an aquifer system.</title>
        <authorList>
            <person name="Anantharaman K."/>
            <person name="Brown C.T."/>
            <person name="Hug L.A."/>
            <person name="Sharon I."/>
            <person name="Castelle C.J."/>
            <person name="Probst A.J."/>
            <person name="Thomas B.C."/>
            <person name="Singh A."/>
            <person name="Wilkins M.J."/>
            <person name="Karaoz U."/>
            <person name="Brodie E.L."/>
            <person name="Williams K.H."/>
            <person name="Hubbard S.S."/>
            <person name="Banfield J.F."/>
        </authorList>
    </citation>
    <scope>NUCLEOTIDE SEQUENCE [LARGE SCALE GENOMIC DNA]</scope>
</reference>